<evidence type="ECO:0000313" key="3">
    <source>
        <dbReference type="EMBL" id="CRK91423.1"/>
    </source>
</evidence>
<dbReference type="AlphaFoldDB" id="A0A1J1HV53"/>
<dbReference type="EMBL" id="CVRI01000020">
    <property type="protein sequence ID" value="CRK91420.1"/>
    <property type="molecule type" value="Genomic_DNA"/>
</dbReference>
<accession>A0A1J1HV53</accession>
<protein>
    <submittedName>
        <fullName evidence="1">CLUMA_CG005089, isoform A</fullName>
    </submittedName>
    <submittedName>
        <fullName evidence="2">CLUMA_CG005092, isoform A</fullName>
    </submittedName>
    <submittedName>
        <fullName evidence="3">CLUMA_CG005095, isoform A</fullName>
    </submittedName>
    <submittedName>
        <fullName evidence="4">CLUMA_CG005098, isoform A</fullName>
    </submittedName>
</protein>
<dbReference type="EMBL" id="CVRI01000020">
    <property type="protein sequence ID" value="CRK91416.1"/>
    <property type="molecule type" value="Genomic_DNA"/>
</dbReference>
<dbReference type="Proteomes" id="UP000183832">
    <property type="component" value="Unassembled WGS sequence"/>
</dbReference>
<gene>
    <name evidence="1" type="ORF">CLUMA_CG005089</name>
    <name evidence="2" type="ORF">CLUMA_CG005092</name>
    <name evidence="3" type="ORF">CLUMA_CG005095</name>
    <name evidence="4" type="ORF">CLUMA_CG005098</name>
</gene>
<organism evidence="4 5">
    <name type="scientific">Clunio marinus</name>
    <dbReference type="NCBI Taxonomy" id="568069"/>
    <lineage>
        <taxon>Eukaryota</taxon>
        <taxon>Metazoa</taxon>
        <taxon>Ecdysozoa</taxon>
        <taxon>Arthropoda</taxon>
        <taxon>Hexapoda</taxon>
        <taxon>Insecta</taxon>
        <taxon>Pterygota</taxon>
        <taxon>Neoptera</taxon>
        <taxon>Endopterygota</taxon>
        <taxon>Diptera</taxon>
        <taxon>Nematocera</taxon>
        <taxon>Chironomoidea</taxon>
        <taxon>Chironomidae</taxon>
        <taxon>Clunio</taxon>
    </lineage>
</organism>
<evidence type="ECO:0000313" key="5">
    <source>
        <dbReference type="Proteomes" id="UP000183832"/>
    </source>
</evidence>
<dbReference type="EMBL" id="CVRI01000020">
    <property type="protein sequence ID" value="CRK91423.1"/>
    <property type="molecule type" value="Genomic_DNA"/>
</dbReference>
<evidence type="ECO:0000313" key="2">
    <source>
        <dbReference type="EMBL" id="CRK91420.1"/>
    </source>
</evidence>
<reference evidence="4 5" key="1">
    <citation type="submission" date="2015-04" db="EMBL/GenBank/DDBJ databases">
        <authorList>
            <person name="Syromyatnikov M.Y."/>
            <person name="Popov V.N."/>
        </authorList>
    </citation>
    <scope>NUCLEOTIDE SEQUENCE [LARGE SCALE GENOMIC DNA]</scope>
</reference>
<proteinExistence type="predicted"/>
<sequence>MYVYTLIPQTRLIKITEMISKFIDTLFVMFQINSDVGYKFFEWLHESTSTNRKLFGLSTSKFIQALSVSRSGILTICSFCCQVNWTL</sequence>
<dbReference type="EMBL" id="CVRI01000020">
    <property type="protein sequence ID" value="CRK91426.1"/>
    <property type="molecule type" value="Genomic_DNA"/>
</dbReference>
<keyword evidence="5" id="KW-1185">Reference proteome</keyword>
<name>A0A1J1HV53_9DIPT</name>
<evidence type="ECO:0000313" key="4">
    <source>
        <dbReference type="EMBL" id="CRK91426.1"/>
    </source>
</evidence>
<evidence type="ECO:0000313" key="1">
    <source>
        <dbReference type="EMBL" id="CRK91416.1"/>
    </source>
</evidence>